<dbReference type="InterPro" id="IPR004360">
    <property type="entry name" value="Glyas_Fos-R_dOase_dom"/>
</dbReference>
<reference evidence="2 3" key="1">
    <citation type="submission" date="2021-01" db="EMBL/GenBank/DDBJ databases">
        <title>Genomic Encyclopedia of Type Strains, Phase IV (KMG-IV): sequencing the most valuable type-strain genomes for metagenomic binning, comparative biology and taxonomic classification.</title>
        <authorList>
            <person name="Goeker M."/>
        </authorList>
    </citation>
    <scope>NUCLEOTIDE SEQUENCE [LARGE SCALE GENOMIC DNA]</scope>
    <source>
        <strain evidence="2 3">DSM 24834</strain>
    </source>
</reference>
<dbReference type="CDD" id="cd06587">
    <property type="entry name" value="VOC"/>
    <property type="match status" value="1"/>
</dbReference>
<keyword evidence="3" id="KW-1185">Reference proteome</keyword>
<dbReference type="EMBL" id="JAFBDZ010000004">
    <property type="protein sequence ID" value="MBM7587465.1"/>
    <property type="molecule type" value="Genomic_DNA"/>
</dbReference>
<name>A0ABS2NI13_9BACI</name>
<organism evidence="2 3">
    <name type="scientific">Rossellomorea pakistanensis</name>
    <dbReference type="NCBI Taxonomy" id="992288"/>
    <lineage>
        <taxon>Bacteria</taxon>
        <taxon>Bacillati</taxon>
        <taxon>Bacillota</taxon>
        <taxon>Bacilli</taxon>
        <taxon>Bacillales</taxon>
        <taxon>Bacillaceae</taxon>
        <taxon>Rossellomorea</taxon>
    </lineage>
</organism>
<dbReference type="Gene3D" id="3.10.180.10">
    <property type="entry name" value="2,3-Dihydroxybiphenyl 1,2-Dioxygenase, domain 1"/>
    <property type="match status" value="1"/>
</dbReference>
<comment type="caution">
    <text evidence="2">The sequence shown here is derived from an EMBL/GenBank/DDBJ whole genome shotgun (WGS) entry which is preliminary data.</text>
</comment>
<evidence type="ECO:0000313" key="3">
    <source>
        <dbReference type="Proteomes" id="UP001646157"/>
    </source>
</evidence>
<dbReference type="SUPFAM" id="SSF54593">
    <property type="entry name" value="Glyoxalase/Bleomycin resistance protein/Dihydroxybiphenyl dioxygenase"/>
    <property type="match status" value="1"/>
</dbReference>
<keyword evidence="2" id="KW-0456">Lyase</keyword>
<dbReference type="InterPro" id="IPR029068">
    <property type="entry name" value="Glyas_Bleomycin-R_OHBP_Dase"/>
</dbReference>
<accession>A0ABS2NI13</accession>
<dbReference type="GO" id="GO:0016829">
    <property type="term" value="F:lyase activity"/>
    <property type="evidence" value="ECO:0007669"/>
    <property type="project" value="UniProtKB-KW"/>
</dbReference>
<evidence type="ECO:0000313" key="2">
    <source>
        <dbReference type="EMBL" id="MBM7587465.1"/>
    </source>
</evidence>
<evidence type="ECO:0000259" key="1">
    <source>
        <dbReference type="PROSITE" id="PS51819"/>
    </source>
</evidence>
<protein>
    <submittedName>
        <fullName evidence="2">Enzyme related to lactoylglutathione lyase</fullName>
    </submittedName>
</protein>
<dbReference type="Pfam" id="PF00903">
    <property type="entry name" value="Glyoxalase"/>
    <property type="match status" value="1"/>
</dbReference>
<dbReference type="PROSITE" id="PS51819">
    <property type="entry name" value="VOC"/>
    <property type="match status" value="1"/>
</dbReference>
<dbReference type="Proteomes" id="UP001646157">
    <property type="component" value="Unassembled WGS sequence"/>
</dbReference>
<gene>
    <name evidence="2" type="ORF">JOC86_004038</name>
</gene>
<dbReference type="RefSeq" id="WP_205174628.1">
    <property type="nucleotide sequence ID" value="NZ_JAFBDZ010000004.1"/>
</dbReference>
<feature type="domain" description="VOC" evidence="1">
    <location>
        <begin position="3"/>
        <end position="120"/>
    </location>
</feature>
<proteinExistence type="predicted"/>
<dbReference type="InterPro" id="IPR037523">
    <property type="entry name" value="VOC_core"/>
</dbReference>
<sequence>MFKVGSIFIPVTNMEKSMAWYEKNLGVKMIDQWDEGAGFYFPNSSTQMALVQVQNPQPTEFVIKGNKKNVYFNFLVEDIEEVYDHLNNNGVVTTEIEDFGGMKGFDFFDLDENPFSVVNEDKSSPYYRENVRRLQGNISI</sequence>